<evidence type="ECO:0000256" key="2">
    <source>
        <dbReference type="ARBA" id="ARBA00004496"/>
    </source>
</evidence>
<dbReference type="Gene3D" id="3.90.660.10">
    <property type="match status" value="1"/>
</dbReference>
<dbReference type="GO" id="GO:0005737">
    <property type="term" value="C:cytoplasm"/>
    <property type="evidence" value="ECO:0007669"/>
    <property type="project" value="UniProtKB-SubCell"/>
</dbReference>
<protein>
    <recommendedName>
        <fullName evidence="9">Amine oxidase</fullName>
        <ecNumber evidence="9">1.4.3.-</ecNumber>
    </recommendedName>
</protein>
<proteinExistence type="inferred from homology"/>
<dbReference type="Pfam" id="PF01593">
    <property type="entry name" value="Amino_oxidase"/>
    <property type="match status" value="1"/>
</dbReference>
<dbReference type="GO" id="GO:0046592">
    <property type="term" value="F:polyamine oxidase activity"/>
    <property type="evidence" value="ECO:0007669"/>
    <property type="project" value="TreeGrafter"/>
</dbReference>
<dbReference type="Pfam" id="PF13450">
    <property type="entry name" value="NAD_binding_8"/>
    <property type="match status" value="1"/>
</dbReference>
<comment type="cofactor">
    <cofactor evidence="1 9">
        <name>FAD</name>
        <dbReference type="ChEBI" id="CHEBI:57692"/>
    </cofactor>
</comment>
<keyword evidence="4" id="KW-0963">Cytoplasm</keyword>
<feature type="domain" description="Amine oxidase" evidence="10">
    <location>
        <begin position="177"/>
        <end position="455"/>
    </location>
</feature>
<dbReference type="SUPFAM" id="SSF54373">
    <property type="entry name" value="FAD-linked reductases, C-terminal domain"/>
    <property type="match status" value="1"/>
</dbReference>
<name>A0A820BAJ1_9BILA</name>
<dbReference type="InterPro" id="IPR036188">
    <property type="entry name" value="FAD/NAD-bd_sf"/>
</dbReference>
<dbReference type="EC" id="1.4.3.-" evidence="9"/>
<gene>
    <name evidence="11" type="ORF">UXM345_LOCUS27831</name>
</gene>
<evidence type="ECO:0000256" key="6">
    <source>
        <dbReference type="ARBA" id="ARBA00022827"/>
    </source>
</evidence>
<comment type="subcellular location">
    <subcellularLocation>
        <location evidence="2">Cytoplasm</location>
    </subcellularLocation>
</comment>
<evidence type="ECO:0000313" key="12">
    <source>
        <dbReference type="Proteomes" id="UP000663842"/>
    </source>
</evidence>
<keyword evidence="5 9" id="KW-0285">Flavoprotein</keyword>
<evidence type="ECO:0000256" key="1">
    <source>
        <dbReference type="ARBA" id="ARBA00001974"/>
    </source>
</evidence>
<evidence type="ECO:0000256" key="5">
    <source>
        <dbReference type="ARBA" id="ARBA00022630"/>
    </source>
</evidence>
<feature type="binding site" evidence="8">
    <location>
        <position position="197"/>
    </location>
    <ligand>
        <name>FAD</name>
        <dbReference type="ChEBI" id="CHEBI:57692"/>
    </ligand>
</feature>
<evidence type="ECO:0000256" key="8">
    <source>
        <dbReference type="PIRSR" id="PIRSR601613-1"/>
    </source>
</evidence>
<dbReference type="GO" id="GO:0008131">
    <property type="term" value="F:primary methylamine oxidase activity"/>
    <property type="evidence" value="ECO:0007669"/>
    <property type="project" value="UniProtKB-ARBA"/>
</dbReference>
<organism evidence="11 12">
    <name type="scientific">Rotaria magnacalcarata</name>
    <dbReference type="NCBI Taxonomy" id="392030"/>
    <lineage>
        <taxon>Eukaryota</taxon>
        <taxon>Metazoa</taxon>
        <taxon>Spiralia</taxon>
        <taxon>Gnathifera</taxon>
        <taxon>Rotifera</taxon>
        <taxon>Eurotatoria</taxon>
        <taxon>Bdelloidea</taxon>
        <taxon>Philodinida</taxon>
        <taxon>Philodinidae</taxon>
        <taxon>Rotaria</taxon>
    </lineage>
</organism>
<dbReference type="PRINTS" id="PR00757">
    <property type="entry name" value="AMINEOXDASEF"/>
</dbReference>
<evidence type="ECO:0000259" key="10">
    <source>
        <dbReference type="Pfam" id="PF01593"/>
    </source>
</evidence>
<accession>A0A820BAJ1</accession>
<keyword evidence="7 9" id="KW-0560">Oxidoreductase</keyword>
<dbReference type="EMBL" id="CAJOBF010006151">
    <property type="protein sequence ID" value="CAF4197886.1"/>
    <property type="molecule type" value="Genomic_DNA"/>
</dbReference>
<dbReference type="InterPro" id="IPR002937">
    <property type="entry name" value="Amino_oxidase"/>
</dbReference>
<dbReference type="InterPro" id="IPR001613">
    <property type="entry name" value="Flavin_amine_oxidase"/>
</dbReference>
<comment type="similarity">
    <text evidence="3 9">Belongs to the flavin monoamine oxidase family.</text>
</comment>
<evidence type="ECO:0000313" key="11">
    <source>
        <dbReference type="EMBL" id="CAF4197886.1"/>
    </source>
</evidence>
<evidence type="ECO:0000256" key="4">
    <source>
        <dbReference type="ARBA" id="ARBA00022490"/>
    </source>
</evidence>
<feature type="binding site" evidence="8">
    <location>
        <begin position="36"/>
        <end position="37"/>
    </location>
    <ligand>
        <name>FAD</name>
        <dbReference type="ChEBI" id="CHEBI:57692"/>
    </ligand>
</feature>
<evidence type="ECO:0000256" key="7">
    <source>
        <dbReference type="ARBA" id="ARBA00023002"/>
    </source>
</evidence>
<reference evidence="11" key="1">
    <citation type="submission" date="2021-02" db="EMBL/GenBank/DDBJ databases">
        <authorList>
            <person name="Nowell W R."/>
        </authorList>
    </citation>
    <scope>NUCLEOTIDE SEQUENCE</scope>
</reference>
<sequence>MSKSDHVKVLIVGAGIAGLAAAKTLAAHNIDFMLVEAQNYVGGRVYTVEAVPDIFVDLGAQYILNDSSDIVFQFFDKLKSLTDKKDKVDFFLTSKRERIDAKLVQRVWNSRLEVLAEINETGTENSLLERYIQRLSSFVDDDALRSTFIDWLLKVVDAGGWSSISDDWRQSKCSFRPLTNHLLSTIPNNQIRLNTEVTKVKYSPGSHMLTAELNHGSDKTATSSITCDHVIWTTSLGYLKKNFSSIFASESDLIDQKQQAITNLSFCTTNKVILIYENTIDFWPANAADIYLLHDRNAPIKFNDEQLEFLATHNVDSKVAQLILNTLFYVAPSHEYRVLTCWFGGRAALLAENISEIVLGRLCHDTLWQYLAGVDKNKRPVHTIRSEWSSNRFMCGSYSSFLPQTSQVDQEKLRESFAPDGVPRIMFVGESTHPVFLATVHGAHETGVEAAQTLIERYNCLHG</sequence>
<dbReference type="AlphaFoldDB" id="A0A820BAJ1"/>
<dbReference type="PANTHER" id="PTHR10742:SF405">
    <property type="entry name" value="PEROXISOMAL N(1)-ACETYL-SPERMINE_SPERMIDINE OXIDASE"/>
    <property type="match status" value="1"/>
</dbReference>
<dbReference type="Gene3D" id="3.50.50.60">
    <property type="entry name" value="FAD/NAD(P)-binding domain"/>
    <property type="match status" value="1"/>
</dbReference>
<dbReference type="SUPFAM" id="SSF51905">
    <property type="entry name" value="FAD/NAD(P)-binding domain"/>
    <property type="match status" value="1"/>
</dbReference>
<dbReference type="PANTHER" id="PTHR10742">
    <property type="entry name" value="FLAVIN MONOAMINE OXIDASE"/>
    <property type="match status" value="1"/>
</dbReference>
<keyword evidence="6 9" id="KW-0274">FAD</keyword>
<comment type="caution">
    <text evidence="11">The sequence shown here is derived from an EMBL/GenBank/DDBJ whole genome shotgun (WGS) entry which is preliminary data.</text>
</comment>
<dbReference type="InterPro" id="IPR050281">
    <property type="entry name" value="Flavin_monoamine_oxidase"/>
</dbReference>
<dbReference type="Proteomes" id="UP000663842">
    <property type="component" value="Unassembled WGS sequence"/>
</dbReference>
<evidence type="ECO:0000256" key="9">
    <source>
        <dbReference type="RuleBase" id="RU362067"/>
    </source>
</evidence>
<evidence type="ECO:0000256" key="3">
    <source>
        <dbReference type="ARBA" id="ARBA00005995"/>
    </source>
</evidence>